<evidence type="ECO:0000313" key="5">
    <source>
        <dbReference type="EMBL" id="KAJ6809490.1"/>
    </source>
</evidence>
<feature type="region of interest" description="Disordered" evidence="3">
    <location>
        <begin position="70"/>
        <end position="96"/>
    </location>
</feature>
<accession>A0AAX6EZC0</accession>
<reference evidence="5" key="2">
    <citation type="submission" date="2023-04" db="EMBL/GenBank/DDBJ databases">
        <authorList>
            <person name="Bruccoleri R.E."/>
            <person name="Oakeley E.J."/>
            <person name="Faust A.-M."/>
            <person name="Dessus-Babus S."/>
            <person name="Altorfer M."/>
            <person name="Burckhardt D."/>
            <person name="Oertli M."/>
            <person name="Naumann U."/>
            <person name="Petersen F."/>
            <person name="Wong J."/>
        </authorList>
    </citation>
    <scope>NUCLEOTIDE SEQUENCE</scope>
    <source>
        <strain evidence="5">GSM-AAB239-AS_SAM_17_03QT</strain>
        <tissue evidence="5">Leaf</tissue>
    </source>
</reference>
<evidence type="ECO:0000256" key="3">
    <source>
        <dbReference type="SAM" id="MobiDB-lite"/>
    </source>
</evidence>
<dbReference type="EMBL" id="JANAVB010033016">
    <property type="protein sequence ID" value="KAJ6809490.1"/>
    <property type="molecule type" value="Genomic_DNA"/>
</dbReference>
<dbReference type="Proteomes" id="UP001140949">
    <property type="component" value="Unassembled WGS sequence"/>
</dbReference>
<comment type="caution">
    <text evidence="5">The sequence shown here is derived from an EMBL/GenBank/DDBJ whole genome shotgun (WGS) entry which is preliminary data.</text>
</comment>
<sequence>MREKSLSLSLLSLSLSLLCVCEDCEDHKQKLRGIPTVDSHSRIGYHLIDHPSMNILSWMQTKLDRRVLQEKLQKPTSSSPSAQCRPPPPSRKEEFSDWPEILLAIGTLGNKKANEEAPVPERDGPPPQAGDIGIDEATEKATADDQTLSMASEADQGPGDDHDDEVVIVEASPGAETVLNKAKDLLADKKGGIRERALPFLLKKMFVCHGGFGPTPSLKDPLTESRADKIMRTLPHKKIHPQSTLQPLAKRMLTKKLLGRRREEILWSEEAAAAAKAKTERGDDRNKWVKTDSEYFVLEIERAMPLQYS</sequence>
<evidence type="ECO:0000256" key="2">
    <source>
        <dbReference type="ARBA" id="ARBA00024198"/>
    </source>
</evidence>
<keyword evidence="4" id="KW-0732">Signal</keyword>
<keyword evidence="1" id="KW-0341">Growth regulation</keyword>
<gene>
    <name evidence="5" type="ORF">M6B38_161700</name>
</gene>
<reference evidence="5" key="1">
    <citation type="journal article" date="2023" name="GigaByte">
        <title>Genome assembly of the bearded iris, Iris pallida Lam.</title>
        <authorList>
            <person name="Bruccoleri R.E."/>
            <person name="Oakeley E.J."/>
            <person name="Faust A.M.E."/>
            <person name="Altorfer M."/>
            <person name="Dessus-Babus S."/>
            <person name="Burckhardt D."/>
            <person name="Oertli M."/>
            <person name="Naumann U."/>
            <person name="Petersen F."/>
            <person name="Wong J."/>
        </authorList>
    </citation>
    <scope>NUCLEOTIDE SEQUENCE</scope>
    <source>
        <strain evidence="5">GSM-AAB239-AS_SAM_17_03QT</strain>
    </source>
</reference>
<dbReference type="PANTHER" id="PTHR34045">
    <property type="entry name" value="OS03G0406300 PROTEIN"/>
    <property type="match status" value="1"/>
</dbReference>
<dbReference type="GO" id="GO:0009630">
    <property type="term" value="P:gravitropism"/>
    <property type="evidence" value="ECO:0007669"/>
    <property type="project" value="InterPro"/>
</dbReference>
<keyword evidence="6" id="KW-1185">Reference proteome</keyword>
<protein>
    <submittedName>
        <fullName evidence="5">Uncharacterized protein</fullName>
    </submittedName>
</protein>
<evidence type="ECO:0000313" key="6">
    <source>
        <dbReference type="Proteomes" id="UP001140949"/>
    </source>
</evidence>
<evidence type="ECO:0000256" key="1">
    <source>
        <dbReference type="ARBA" id="ARBA00022604"/>
    </source>
</evidence>
<feature type="region of interest" description="Disordered" evidence="3">
    <location>
        <begin position="111"/>
        <end position="164"/>
    </location>
</feature>
<comment type="similarity">
    <text evidence="2">Belongs to the LAZY family.</text>
</comment>
<proteinExistence type="inferred from homology"/>
<name>A0AAX6EZC0_IRIPA</name>
<dbReference type="GO" id="GO:0040008">
    <property type="term" value="P:regulation of growth"/>
    <property type="evidence" value="ECO:0007669"/>
    <property type="project" value="InterPro"/>
</dbReference>
<dbReference type="InterPro" id="IPR044683">
    <property type="entry name" value="LAZY"/>
</dbReference>
<feature type="chain" id="PRO_5043691080" evidence="4">
    <location>
        <begin position="22"/>
        <end position="309"/>
    </location>
</feature>
<feature type="signal peptide" evidence="4">
    <location>
        <begin position="1"/>
        <end position="21"/>
    </location>
</feature>
<evidence type="ECO:0000256" key="4">
    <source>
        <dbReference type="SAM" id="SignalP"/>
    </source>
</evidence>
<dbReference type="PANTHER" id="PTHR34045:SF3">
    <property type="entry name" value="PROTEIN LAZY 4"/>
    <property type="match status" value="1"/>
</dbReference>
<organism evidence="5 6">
    <name type="scientific">Iris pallida</name>
    <name type="common">Sweet iris</name>
    <dbReference type="NCBI Taxonomy" id="29817"/>
    <lineage>
        <taxon>Eukaryota</taxon>
        <taxon>Viridiplantae</taxon>
        <taxon>Streptophyta</taxon>
        <taxon>Embryophyta</taxon>
        <taxon>Tracheophyta</taxon>
        <taxon>Spermatophyta</taxon>
        <taxon>Magnoliopsida</taxon>
        <taxon>Liliopsida</taxon>
        <taxon>Asparagales</taxon>
        <taxon>Iridaceae</taxon>
        <taxon>Iridoideae</taxon>
        <taxon>Irideae</taxon>
        <taxon>Iris</taxon>
    </lineage>
</organism>
<feature type="compositionally biased region" description="Basic and acidic residues" evidence="3">
    <location>
        <begin position="112"/>
        <end position="124"/>
    </location>
</feature>
<dbReference type="AlphaFoldDB" id="A0AAX6EZC0"/>